<dbReference type="EMBL" id="CP060697">
    <property type="protein sequence ID" value="QNM83843.1"/>
    <property type="molecule type" value="Genomic_DNA"/>
</dbReference>
<dbReference type="Proteomes" id="UP000515861">
    <property type="component" value="Chromosome"/>
</dbReference>
<evidence type="ECO:0000256" key="1">
    <source>
        <dbReference type="SAM" id="MobiDB-lite"/>
    </source>
</evidence>
<name>A0A7G9L5E4_9SPHN</name>
<dbReference type="PIRSF" id="PIRSF032064">
    <property type="entry name" value="UCP032064"/>
    <property type="match status" value="1"/>
</dbReference>
<proteinExistence type="predicted"/>
<dbReference type="AlphaFoldDB" id="A0A7G9L5E4"/>
<dbReference type="KEGG" id="ssau:H8M03_05865"/>
<reference evidence="2 3" key="1">
    <citation type="submission" date="2020-08" db="EMBL/GenBank/DDBJ databases">
        <title>Sphingomonas sp. sand1-3 16S ribosomal RNA gene Genome sequencing and assembly.</title>
        <authorList>
            <person name="Kang M."/>
        </authorList>
    </citation>
    <scope>NUCLEOTIDE SEQUENCE [LARGE SCALE GENOMIC DNA]</scope>
    <source>
        <strain evidence="3">sand1-3</strain>
    </source>
</reference>
<keyword evidence="3" id="KW-1185">Reference proteome</keyword>
<gene>
    <name evidence="2" type="ORF">H8M03_05865</name>
</gene>
<dbReference type="Pfam" id="PF05258">
    <property type="entry name" value="DciA"/>
    <property type="match status" value="1"/>
</dbReference>
<evidence type="ECO:0000313" key="3">
    <source>
        <dbReference type="Proteomes" id="UP000515861"/>
    </source>
</evidence>
<organism evidence="2 3">
    <name type="scientific">Sphingomonas sabuli</name>
    <dbReference type="NCBI Taxonomy" id="2764186"/>
    <lineage>
        <taxon>Bacteria</taxon>
        <taxon>Pseudomonadati</taxon>
        <taxon>Pseudomonadota</taxon>
        <taxon>Alphaproteobacteria</taxon>
        <taxon>Sphingomonadales</taxon>
        <taxon>Sphingomonadaceae</taxon>
        <taxon>Sphingomonas</taxon>
    </lineage>
</organism>
<feature type="region of interest" description="Disordered" evidence="1">
    <location>
        <begin position="1"/>
        <end position="22"/>
    </location>
</feature>
<evidence type="ECO:0000313" key="2">
    <source>
        <dbReference type="EMBL" id="QNM83843.1"/>
    </source>
</evidence>
<accession>A0A7G9L5E4</accession>
<dbReference type="InterPro" id="IPR007922">
    <property type="entry name" value="DciA-like"/>
</dbReference>
<protein>
    <submittedName>
        <fullName evidence="2">DUF721 domain-containing protein</fullName>
    </submittedName>
</protein>
<dbReference type="InterPro" id="IPR010593">
    <property type="entry name" value="DUF1159"/>
</dbReference>
<sequence length="186" mass="20016">MAKMRVGKADKEDAPRHRRARSAGELIGNAGGPAFRRFGFIQASVVSRWPEIVGDRYARVSSPESIRFPAGRKSGGVLSIVVQGAHAPLMQHLAPVIVERVNRFFGYSAVAKLSFRQGAPVARPAKVERPELRPVPNEIGEGLREIADPELRACLEALAARIEASDGPAKVVSPESIPIPISGVIK</sequence>